<keyword evidence="1" id="KW-0472">Membrane</keyword>
<keyword evidence="3" id="KW-1185">Reference proteome</keyword>
<keyword evidence="1" id="KW-0812">Transmembrane</keyword>
<evidence type="ECO:0000313" key="2">
    <source>
        <dbReference type="EMBL" id="MEJ8851656.1"/>
    </source>
</evidence>
<proteinExistence type="predicted"/>
<dbReference type="RefSeq" id="WP_340347371.1">
    <property type="nucleotide sequence ID" value="NZ_JBBKZT010000025.1"/>
</dbReference>
<accession>A0ABU8WVX7</accession>
<dbReference type="Proteomes" id="UP001385892">
    <property type="component" value="Unassembled WGS sequence"/>
</dbReference>
<sequence length="166" mass="18817">MSMQRVNRASRTQCGFTFVWVLMTIFVLGIYLAQVGTLWRTEIARDNEEVLLHQGDEIRDAIRRYMEAGGPQGGFQYPRNLADLVKDPRVPFERRFLRKAYKDPMTGKDWSFIGAPGGGIMGVYSSASGTPFKTENFPKVYGSFTGQTSYEGWKFAHYPGNAGLRR</sequence>
<keyword evidence="1" id="KW-1133">Transmembrane helix</keyword>
<protein>
    <submittedName>
        <fullName evidence="2">Type II secretion system protein</fullName>
    </submittedName>
</protein>
<reference evidence="2 3" key="1">
    <citation type="submission" date="2024-03" db="EMBL/GenBank/DDBJ databases">
        <title>Novel species of the genus Variovorax.</title>
        <authorList>
            <person name="Liu Q."/>
            <person name="Xin Y.-H."/>
        </authorList>
    </citation>
    <scope>NUCLEOTIDE SEQUENCE [LARGE SCALE GENOMIC DNA]</scope>
    <source>
        <strain evidence="2 3">KACC 18900</strain>
    </source>
</reference>
<comment type="caution">
    <text evidence="2">The sequence shown here is derived from an EMBL/GenBank/DDBJ whole genome shotgun (WGS) entry which is preliminary data.</text>
</comment>
<evidence type="ECO:0000313" key="3">
    <source>
        <dbReference type="Proteomes" id="UP001385892"/>
    </source>
</evidence>
<evidence type="ECO:0000256" key="1">
    <source>
        <dbReference type="SAM" id="Phobius"/>
    </source>
</evidence>
<gene>
    <name evidence="2" type="ORF">WKW82_33830</name>
</gene>
<name>A0ABU8WVX7_9BURK</name>
<feature type="transmembrane region" description="Helical" evidence="1">
    <location>
        <begin position="12"/>
        <end position="33"/>
    </location>
</feature>
<organism evidence="2 3">
    <name type="scientific">Variovorax rhizosphaerae</name>
    <dbReference type="NCBI Taxonomy" id="1836200"/>
    <lineage>
        <taxon>Bacteria</taxon>
        <taxon>Pseudomonadati</taxon>
        <taxon>Pseudomonadota</taxon>
        <taxon>Betaproteobacteria</taxon>
        <taxon>Burkholderiales</taxon>
        <taxon>Comamonadaceae</taxon>
        <taxon>Variovorax</taxon>
    </lineage>
</organism>
<dbReference type="EMBL" id="JBBKZT010000025">
    <property type="protein sequence ID" value="MEJ8851656.1"/>
    <property type="molecule type" value="Genomic_DNA"/>
</dbReference>